<keyword evidence="1" id="KW-0614">Plasmid</keyword>
<proteinExistence type="predicted"/>
<dbReference type="EMBL" id="FJ577793">
    <property type="protein sequence ID" value="ACO88863.1"/>
    <property type="molecule type" value="Genomic_DNA"/>
</dbReference>
<dbReference type="AlphaFoldDB" id="C3UMX2"/>
<accession>C3UMX2</accession>
<reference evidence="1" key="1">
    <citation type="submission" date="2008-12" db="EMBL/GenBank/DDBJ databases">
        <authorList>
            <person name="Andeer P."/>
            <person name="Stahl D.A."/>
            <person name="Bruce N.C."/>
            <person name="Strand S.E."/>
        </authorList>
    </citation>
    <scope>NUCLEOTIDE SEQUENCE</scope>
    <source>
        <strain evidence="1">MA1</strain>
        <plasmid evidence="1">pMA1</plasmid>
    </source>
</reference>
<geneLocation type="plasmid" evidence="1">
    <name>pMA1</name>
</geneLocation>
<protein>
    <submittedName>
        <fullName evidence="1">Uncharacterized protein</fullName>
    </submittedName>
</protein>
<organism evidence="1">
    <name type="scientific">Microbacterium sp. MA1</name>
    <dbReference type="NCBI Taxonomy" id="614068"/>
    <lineage>
        <taxon>Bacteria</taxon>
        <taxon>Bacillati</taxon>
        <taxon>Actinomycetota</taxon>
        <taxon>Actinomycetes</taxon>
        <taxon>Micrococcales</taxon>
        <taxon>Microbacteriaceae</taxon>
        <taxon>Microbacterium</taxon>
    </lineage>
</organism>
<name>C3UMX2_9MICO</name>
<sequence length="39" mass="4230">MLLHARSEVPGAHHTCPIEQPALLAEAGFRRHAAVIEEA</sequence>
<reference evidence="1" key="2">
    <citation type="journal article" date="2009" name="Appl. Environ. Microbiol.">
        <title>Lateral transfer of genes for hexahydro-1,3,5-trinitro-1,3,5-triazine (RDX) degradation.</title>
        <authorList>
            <person name="Andeer P.F."/>
            <person name="Stahl D.A."/>
            <person name="Bruce N.C."/>
            <person name="Strand S.E."/>
        </authorList>
    </citation>
    <scope>NUCLEOTIDE SEQUENCE</scope>
    <source>
        <strain evidence="1">MA1</strain>
        <plasmid evidence="1">pMA1</plasmid>
    </source>
</reference>
<evidence type="ECO:0000313" key="1">
    <source>
        <dbReference type="EMBL" id="ACO88863.1"/>
    </source>
</evidence>